<dbReference type="GO" id="GO:0030317">
    <property type="term" value="P:flagellated sperm motility"/>
    <property type="evidence" value="ECO:0007669"/>
    <property type="project" value="TreeGrafter"/>
</dbReference>
<reference evidence="2" key="1">
    <citation type="submission" date="2021-07" db="EMBL/GenBank/DDBJ databases">
        <authorList>
            <person name="Catto M.A."/>
            <person name="Jacobson A."/>
            <person name="Kennedy G."/>
            <person name="Labadie P."/>
            <person name="Hunt B.G."/>
            <person name="Srinivasan R."/>
        </authorList>
    </citation>
    <scope>NUCLEOTIDE SEQUENCE</scope>
    <source>
        <strain evidence="2">PL_HMW_Pooled</strain>
        <tissue evidence="2">Head</tissue>
    </source>
</reference>
<organism evidence="2 3">
    <name type="scientific">Frankliniella fusca</name>
    <dbReference type="NCBI Taxonomy" id="407009"/>
    <lineage>
        <taxon>Eukaryota</taxon>
        <taxon>Metazoa</taxon>
        <taxon>Ecdysozoa</taxon>
        <taxon>Arthropoda</taxon>
        <taxon>Hexapoda</taxon>
        <taxon>Insecta</taxon>
        <taxon>Pterygota</taxon>
        <taxon>Neoptera</taxon>
        <taxon>Paraneoptera</taxon>
        <taxon>Thysanoptera</taxon>
        <taxon>Terebrantia</taxon>
        <taxon>Thripoidea</taxon>
        <taxon>Thripidae</taxon>
        <taxon>Frankliniella</taxon>
    </lineage>
</organism>
<dbReference type="GO" id="GO:0001669">
    <property type="term" value="C:acrosomal vesicle"/>
    <property type="evidence" value="ECO:0007669"/>
    <property type="project" value="TreeGrafter"/>
</dbReference>
<dbReference type="EMBL" id="JAHWGI010000082">
    <property type="protein sequence ID" value="KAK3908864.1"/>
    <property type="molecule type" value="Genomic_DNA"/>
</dbReference>
<dbReference type="GO" id="GO:0031514">
    <property type="term" value="C:motile cilium"/>
    <property type="evidence" value="ECO:0007669"/>
    <property type="project" value="TreeGrafter"/>
</dbReference>
<dbReference type="Pfam" id="PF25805">
    <property type="entry name" value="IQUB"/>
    <property type="match status" value="1"/>
</dbReference>
<evidence type="ECO:0000313" key="3">
    <source>
        <dbReference type="Proteomes" id="UP001219518"/>
    </source>
</evidence>
<protein>
    <submittedName>
        <fullName evidence="2">IQ and ubiquitin-like domain-containing protein</fullName>
    </submittedName>
</protein>
<evidence type="ECO:0000313" key="2">
    <source>
        <dbReference type="EMBL" id="KAK3908864.1"/>
    </source>
</evidence>
<sequence length="801" mass="92865">MSGSEEGSLSSVSFEDKIESEVIHHSKQNSNINACISNLRTCNSTLNALLRWKSEPILKCSTEPAENISVQSEPIPKPYLSQNVSQQGSSEIGTAQNFLEAESEPSFGDLFNLKDSSRSQNHRDPVVVLWERSDKQENIENDIIVKFYLPGGEVFTQSFPKYSTVQEMKRVVSDMFKVPFSVLQLDQNSISLQDNLCVNEIALERFGCVTLQLSSLDSERYPLILNNVYPDLPTNDVLTVVVHTGEHVKEIIVEIENRAIVKPFLGGYRHKVTQLEYHHAFTQTAPKPSKVNTFSRNTQTPGLSKVVETTKQKCTQTSQCTNDLQEGRIIIGDPDRRLKKMEVESSMFEAKVLLIQRNLRSWLVRKMMMKMKEEYKRCILWEKQQKMKIEEEKEAKTRERDKAQTKPETRGHFELLYHNLEEWRKMETDRINNLGSIALRKSESFSVLEMEIQYINSIERQRIKLKAEKNRKEQEKLLESTSAPLRWRGENGQILLLDSLGTQQARCFKVLYDQLQKIHIPVEERIEILQTVKRAVLDKENSLASELLSLLDREKHILLRDMKNSNIDSLRERINYIFLEYIKDPNVNPEAKKYLPENKCQQLQTYKCLSCRNILPYNKFSLHSKANTFRKCHNCCWLREIGGPRVNVNPIRHILNAVRREELKQRSYTSVALIMQEQDFYHLIINIWLGHSAIGGSGNLEELRLGRWDFTQSWSPWNCILLTAAELKAHLRFPHPDQIYSSSFVKKIKQRHQMGRIYFSELAAYAIKRTPDSLRVSKMVQNFHSSKVLISKNISQICGED</sequence>
<evidence type="ECO:0000259" key="1">
    <source>
        <dbReference type="Pfam" id="PF25805"/>
    </source>
</evidence>
<dbReference type="InterPro" id="IPR029071">
    <property type="entry name" value="Ubiquitin-like_domsf"/>
</dbReference>
<accession>A0AAE1GTV5</accession>
<dbReference type="InterPro" id="IPR057887">
    <property type="entry name" value="IQUB_helical"/>
</dbReference>
<comment type="caution">
    <text evidence="2">The sequence shown here is derived from an EMBL/GenBank/DDBJ whole genome shotgun (WGS) entry which is preliminary data.</text>
</comment>
<gene>
    <name evidence="2" type="ORF">KUF71_019120</name>
</gene>
<dbReference type="PANTHER" id="PTHR21074">
    <property type="entry name" value="IQ AND UBIQUITIN-LIKE DOMAIN-CONTAINING PROTEIN"/>
    <property type="match status" value="1"/>
</dbReference>
<reference evidence="2" key="2">
    <citation type="journal article" date="2023" name="BMC Genomics">
        <title>Pest status, molecular evolution, and epigenetic factors derived from the genome assembly of Frankliniella fusca, a thysanopteran phytovirus vector.</title>
        <authorList>
            <person name="Catto M.A."/>
            <person name="Labadie P.E."/>
            <person name="Jacobson A.L."/>
            <person name="Kennedy G.G."/>
            <person name="Srinivasan R."/>
            <person name="Hunt B.G."/>
        </authorList>
    </citation>
    <scope>NUCLEOTIDE SEQUENCE</scope>
    <source>
        <strain evidence="2">PL_HMW_Pooled</strain>
    </source>
</reference>
<keyword evidence="3" id="KW-1185">Reference proteome</keyword>
<dbReference type="SUPFAM" id="SSF54236">
    <property type="entry name" value="Ubiquitin-like"/>
    <property type="match status" value="1"/>
</dbReference>
<proteinExistence type="predicted"/>
<name>A0AAE1GTV5_9NEOP</name>
<dbReference type="GO" id="GO:0060271">
    <property type="term" value="P:cilium assembly"/>
    <property type="evidence" value="ECO:0007669"/>
    <property type="project" value="TreeGrafter"/>
</dbReference>
<dbReference type="InterPro" id="IPR037695">
    <property type="entry name" value="IQUB"/>
</dbReference>
<dbReference type="AlphaFoldDB" id="A0AAE1GTV5"/>
<dbReference type="PROSITE" id="PS50096">
    <property type="entry name" value="IQ"/>
    <property type="match status" value="1"/>
</dbReference>
<feature type="domain" description="IQ motif and ubiquitin-like" evidence="1">
    <location>
        <begin position="468"/>
        <end position="600"/>
    </location>
</feature>
<dbReference type="Proteomes" id="UP001219518">
    <property type="component" value="Unassembled WGS sequence"/>
</dbReference>
<dbReference type="PANTHER" id="PTHR21074:SF0">
    <property type="entry name" value="IQ AND UBIQUITIN-LIKE DOMAIN-CONTAINING PROTEIN"/>
    <property type="match status" value="1"/>
</dbReference>